<comment type="caution">
    <text evidence="2">The sequence shown here is derived from an EMBL/GenBank/DDBJ whole genome shotgun (WGS) entry which is preliminary data.</text>
</comment>
<gene>
    <name evidence="2" type="ORF">LJ739_02885</name>
</gene>
<dbReference type="InterPro" id="IPR019446">
    <property type="entry name" value="BMT5-like"/>
</dbReference>
<organism evidence="2 3">
    <name type="scientific">Fluctibacter halophilus</name>
    <dbReference type="NCBI Taxonomy" id="226011"/>
    <lineage>
        <taxon>Bacteria</taxon>
        <taxon>Pseudomonadati</taxon>
        <taxon>Pseudomonadota</taxon>
        <taxon>Gammaproteobacteria</taxon>
        <taxon>Alteromonadales</taxon>
        <taxon>Alteromonadaceae</taxon>
        <taxon>Fluctibacter</taxon>
    </lineage>
</organism>
<evidence type="ECO:0000313" key="2">
    <source>
        <dbReference type="EMBL" id="MCC2615189.1"/>
    </source>
</evidence>
<reference evidence="2 3" key="1">
    <citation type="submission" date="2021-10" db="EMBL/GenBank/DDBJ databases">
        <title>Draft genome of Aestuariibacter halophilus JC2043.</title>
        <authorList>
            <person name="Emsley S.A."/>
            <person name="Pfannmuller K.M."/>
            <person name="Ushijima B."/>
            <person name="Saw J.H."/>
            <person name="Videau P."/>
        </authorList>
    </citation>
    <scope>NUCLEOTIDE SEQUENCE [LARGE SCALE GENOMIC DNA]</scope>
    <source>
        <strain evidence="2 3">JC2043</strain>
    </source>
</reference>
<dbReference type="PANTHER" id="PTHR11538">
    <property type="entry name" value="PHENYLALANYL-TRNA SYNTHETASE"/>
    <property type="match status" value="1"/>
</dbReference>
<dbReference type="Pfam" id="PF10354">
    <property type="entry name" value="BMT5-like"/>
    <property type="match status" value="1"/>
</dbReference>
<dbReference type="PANTHER" id="PTHR11538:SF26">
    <property type="entry name" value="FERREDOXIN-FOLD ANTICODON-BINDING DOMAIN-CONTAINING PROTEIN 1"/>
    <property type="match status" value="1"/>
</dbReference>
<dbReference type="Proteomes" id="UP001520878">
    <property type="component" value="Unassembled WGS sequence"/>
</dbReference>
<dbReference type="RefSeq" id="WP_229157098.1">
    <property type="nucleotide sequence ID" value="NZ_JAJEWP010000001.1"/>
</dbReference>
<proteinExistence type="predicted"/>
<feature type="domain" description="25S rRNA (uridine-N(3))-methyltransferase BMT5-like" evidence="1">
    <location>
        <begin position="10"/>
        <end position="182"/>
    </location>
</feature>
<dbReference type="EMBL" id="JAJEWP010000001">
    <property type="protein sequence ID" value="MCC2615189.1"/>
    <property type="molecule type" value="Genomic_DNA"/>
</dbReference>
<accession>A0ABS8G667</accession>
<protein>
    <submittedName>
        <fullName evidence="2">DUF2431 domain-containing protein</fullName>
    </submittedName>
</protein>
<evidence type="ECO:0000313" key="3">
    <source>
        <dbReference type="Proteomes" id="UP001520878"/>
    </source>
</evidence>
<evidence type="ECO:0000259" key="1">
    <source>
        <dbReference type="Pfam" id="PF10354"/>
    </source>
</evidence>
<keyword evidence="3" id="KW-1185">Reference proteome</keyword>
<sequence>MKVGAQWRLLTVGDGDLSFSHAWVTDRQHPHLVATVFDDERALTEKYGGANITALRGANIPLHFGVDVTEPETFDKLPERAFDAVLFNFPLLPNDGSAANRQRQQRVGDSNLRHRRLLWYFLHHCSRYWLDPDGAGLAMITSKAVKPYDHWNLEGSVSDHTGMQFVGCQSFNPQDFPRYTVRNVDRQGAVKATASVSYVYRLPGSAEPVDVFQPPRCREAHCRLCGKGPFQHPNERREHEQSALHQRMLGYEHAWQQWLALQVQETQ</sequence>
<name>A0ABS8G667_9ALTE</name>